<feature type="transmembrane region" description="Helical" evidence="1">
    <location>
        <begin position="54"/>
        <end position="74"/>
    </location>
</feature>
<evidence type="ECO:0000256" key="1">
    <source>
        <dbReference type="SAM" id="Phobius"/>
    </source>
</evidence>
<sequence>SGAWEAHADATKEVQEAFHPVATGPTLVLNVIAYVPLVLLLNMLAGFSVEYQHFIALYSLCPTLVMGLVYYYYLFRANMWQFTASAVLGWLNNWTMAMAISLVSFTQVAMHYVLLLWVERLLPTTWQGYMTFPMQTIESSVQNVVLLLYCFGFALVVSCPVWCEGYRICMEIVKREGELSKTEAVIEILYTTSQLAVVLQKQTALAMIQIRWGFPFHFIHFVAAIVENMFLHQMVQFKYAWIHKLCHEVQPLYRLAHLEHHICKGTYPITPAAGLWEVWIEGGTLNFCNTLACIPYIFFHAAVSGPNVVVHTMWPHKSLVQWHTLHHVTHSDIYAVNVPSKNDETFSRDVKKYKEPLQ</sequence>
<gene>
    <name evidence="2" type="ORF">SPIL2461_LOCUS720</name>
</gene>
<reference evidence="2" key="1">
    <citation type="submission" date="2021-02" db="EMBL/GenBank/DDBJ databases">
        <authorList>
            <person name="Dougan E. K."/>
            <person name="Rhodes N."/>
            <person name="Thang M."/>
            <person name="Chan C."/>
        </authorList>
    </citation>
    <scope>NUCLEOTIDE SEQUENCE</scope>
</reference>
<feature type="transmembrane region" description="Helical" evidence="1">
    <location>
        <begin position="139"/>
        <end position="157"/>
    </location>
</feature>
<evidence type="ECO:0008006" key="4">
    <source>
        <dbReference type="Google" id="ProtNLM"/>
    </source>
</evidence>
<dbReference type="OrthoDB" id="408954at2759"/>
<accession>A0A812IPI6</accession>
<feature type="non-terminal residue" evidence="2">
    <location>
        <position position="1"/>
    </location>
</feature>
<dbReference type="AlphaFoldDB" id="A0A812IPI6"/>
<feature type="transmembrane region" description="Helical" evidence="1">
    <location>
        <begin position="94"/>
        <end position="118"/>
    </location>
</feature>
<feature type="transmembrane region" description="Helical" evidence="1">
    <location>
        <begin position="27"/>
        <end position="47"/>
    </location>
</feature>
<evidence type="ECO:0000313" key="2">
    <source>
        <dbReference type="EMBL" id="CAE7170889.1"/>
    </source>
</evidence>
<organism evidence="2 3">
    <name type="scientific">Symbiodinium pilosum</name>
    <name type="common">Dinoflagellate</name>
    <dbReference type="NCBI Taxonomy" id="2952"/>
    <lineage>
        <taxon>Eukaryota</taxon>
        <taxon>Sar</taxon>
        <taxon>Alveolata</taxon>
        <taxon>Dinophyceae</taxon>
        <taxon>Suessiales</taxon>
        <taxon>Symbiodiniaceae</taxon>
        <taxon>Symbiodinium</taxon>
    </lineage>
</organism>
<keyword evidence="1" id="KW-0812">Transmembrane</keyword>
<keyword evidence="1" id="KW-1133">Transmembrane helix</keyword>
<keyword evidence="1" id="KW-0472">Membrane</keyword>
<dbReference type="Proteomes" id="UP000649617">
    <property type="component" value="Unassembled WGS sequence"/>
</dbReference>
<dbReference type="EMBL" id="CAJNIZ010000621">
    <property type="protein sequence ID" value="CAE7170889.1"/>
    <property type="molecule type" value="Genomic_DNA"/>
</dbReference>
<comment type="caution">
    <text evidence="2">The sequence shown here is derived from an EMBL/GenBank/DDBJ whole genome shotgun (WGS) entry which is preliminary data.</text>
</comment>
<evidence type="ECO:0000313" key="3">
    <source>
        <dbReference type="Proteomes" id="UP000649617"/>
    </source>
</evidence>
<name>A0A812IPI6_SYMPI</name>
<keyword evidence="3" id="KW-1185">Reference proteome</keyword>
<proteinExistence type="predicted"/>
<protein>
    <recommendedName>
        <fullName evidence="4">Fatty acid hydroxylase domain-containing protein</fullName>
    </recommendedName>
</protein>
<feature type="non-terminal residue" evidence="2">
    <location>
        <position position="358"/>
    </location>
</feature>